<reference evidence="1" key="1">
    <citation type="journal article" date="2012" name="PLoS ONE">
        <title>Gene sets for utilization of primary and secondary nutrition supplies in the distal gut of endangered iberian lynx.</title>
        <authorList>
            <person name="Alcaide M."/>
            <person name="Messina E."/>
            <person name="Richter M."/>
            <person name="Bargiela R."/>
            <person name="Peplies J."/>
            <person name="Huws S.A."/>
            <person name="Newbold C.J."/>
            <person name="Golyshin P.N."/>
            <person name="Simon M.A."/>
            <person name="Lopez G."/>
            <person name="Yakimov M.M."/>
            <person name="Ferrer M."/>
        </authorList>
    </citation>
    <scope>NUCLEOTIDE SEQUENCE</scope>
</reference>
<protein>
    <submittedName>
        <fullName evidence="1">Uncharacterized protein</fullName>
    </submittedName>
</protein>
<name>J9G9Z3_9ZZZZ</name>
<evidence type="ECO:0000313" key="1">
    <source>
        <dbReference type="EMBL" id="EJW96269.1"/>
    </source>
</evidence>
<proteinExistence type="predicted"/>
<organism evidence="1">
    <name type="scientific">gut metagenome</name>
    <dbReference type="NCBI Taxonomy" id="749906"/>
    <lineage>
        <taxon>unclassified sequences</taxon>
        <taxon>metagenomes</taxon>
        <taxon>organismal metagenomes</taxon>
    </lineage>
</organism>
<accession>J9G9Z3</accession>
<comment type="caution">
    <text evidence="1">The sequence shown here is derived from an EMBL/GenBank/DDBJ whole genome shotgun (WGS) entry which is preliminary data.</text>
</comment>
<gene>
    <name evidence="1" type="ORF">EVA_15623</name>
</gene>
<sequence length="111" mass="12207">MTTRSSKDQGNGTSIVTHFHRDVEAKAKNHLICYLCNNRTLQASSTLLMCLSWLKGWGKRSAALIHLLFVSPPALQCQGDSREAVFLHFGFANLMKPHQSISTNAEGCGFG</sequence>
<dbReference type="AlphaFoldDB" id="J9G9Z3"/>
<dbReference type="EMBL" id="AMCI01005372">
    <property type="protein sequence ID" value="EJW96269.1"/>
    <property type="molecule type" value="Genomic_DNA"/>
</dbReference>